<dbReference type="InParanoid" id="F4RSU8"/>
<feature type="transmembrane region" description="Helical" evidence="1">
    <location>
        <begin position="403"/>
        <end position="428"/>
    </location>
</feature>
<dbReference type="VEuPathDB" id="FungiDB:MELLADRAFT_108357"/>
<proteinExistence type="predicted"/>
<accession>F4RSU8</accession>
<gene>
    <name evidence="2" type="ORF">MELLADRAFT_108357</name>
</gene>
<feature type="transmembrane region" description="Helical" evidence="1">
    <location>
        <begin position="115"/>
        <end position="133"/>
    </location>
</feature>
<keyword evidence="1" id="KW-0472">Membrane</keyword>
<keyword evidence="1" id="KW-1133">Transmembrane helix</keyword>
<dbReference type="OrthoDB" id="2497538at2759"/>
<organism evidence="3">
    <name type="scientific">Melampsora larici-populina (strain 98AG31 / pathotype 3-4-7)</name>
    <name type="common">Poplar leaf rust fungus</name>
    <dbReference type="NCBI Taxonomy" id="747676"/>
    <lineage>
        <taxon>Eukaryota</taxon>
        <taxon>Fungi</taxon>
        <taxon>Dikarya</taxon>
        <taxon>Basidiomycota</taxon>
        <taxon>Pucciniomycotina</taxon>
        <taxon>Pucciniomycetes</taxon>
        <taxon>Pucciniales</taxon>
        <taxon>Melampsoraceae</taxon>
        <taxon>Melampsora</taxon>
    </lineage>
</organism>
<dbReference type="HOGENOM" id="CLU_033560_1_0_1"/>
<evidence type="ECO:0000313" key="2">
    <source>
        <dbReference type="EMBL" id="EGG04394.1"/>
    </source>
</evidence>
<dbReference type="GeneID" id="18923454"/>
<name>F4RSU8_MELLP</name>
<feature type="transmembrane region" description="Helical" evidence="1">
    <location>
        <begin position="243"/>
        <end position="271"/>
    </location>
</feature>
<reference evidence="3" key="1">
    <citation type="journal article" date="2011" name="Proc. Natl. Acad. Sci. U.S.A.">
        <title>Obligate biotrophy features unraveled by the genomic analysis of rust fungi.</title>
        <authorList>
            <person name="Duplessis S."/>
            <person name="Cuomo C.A."/>
            <person name="Lin Y.-C."/>
            <person name="Aerts A."/>
            <person name="Tisserant E."/>
            <person name="Veneault-Fourrey C."/>
            <person name="Joly D.L."/>
            <person name="Hacquard S."/>
            <person name="Amselem J."/>
            <person name="Cantarel B.L."/>
            <person name="Chiu R."/>
            <person name="Coutinho P.M."/>
            <person name="Feau N."/>
            <person name="Field M."/>
            <person name="Frey P."/>
            <person name="Gelhaye E."/>
            <person name="Goldberg J."/>
            <person name="Grabherr M.G."/>
            <person name="Kodira C.D."/>
            <person name="Kohler A."/>
            <person name="Kuees U."/>
            <person name="Lindquist E.A."/>
            <person name="Lucas S.M."/>
            <person name="Mago R."/>
            <person name="Mauceli E."/>
            <person name="Morin E."/>
            <person name="Murat C."/>
            <person name="Pangilinan J.L."/>
            <person name="Park R."/>
            <person name="Pearson M."/>
            <person name="Quesneville H."/>
            <person name="Rouhier N."/>
            <person name="Sakthikumar S."/>
            <person name="Salamov A.A."/>
            <person name="Schmutz J."/>
            <person name="Selles B."/>
            <person name="Shapiro H."/>
            <person name="Tanguay P."/>
            <person name="Tuskan G.A."/>
            <person name="Henrissat B."/>
            <person name="Van de Peer Y."/>
            <person name="Rouze P."/>
            <person name="Ellis J.G."/>
            <person name="Dodds P.N."/>
            <person name="Schein J.E."/>
            <person name="Zhong S."/>
            <person name="Hamelin R.C."/>
            <person name="Grigoriev I.V."/>
            <person name="Szabo L.J."/>
            <person name="Martin F."/>
        </authorList>
    </citation>
    <scope>NUCLEOTIDE SEQUENCE [LARGE SCALE GENOMIC DNA]</scope>
    <source>
        <strain evidence="3">98AG31 / pathotype 3-4-7</strain>
    </source>
</reference>
<feature type="transmembrane region" description="Helical" evidence="1">
    <location>
        <begin position="154"/>
        <end position="173"/>
    </location>
</feature>
<dbReference type="Proteomes" id="UP000001072">
    <property type="component" value="Unassembled WGS sequence"/>
</dbReference>
<dbReference type="KEGG" id="mlr:MELLADRAFT_108357"/>
<dbReference type="RefSeq" id="XP_007412185.1">
    <property type="nucleotide sequence ID" value="XM_007412123.1"/>
</dbReference>
<sequence length="508" mass="58475">MNHTSQWQELHNQLQLELSLTPSSNLRKIFVTCIFLSPLAGILYALSVIKRISETSERWLIRKNPSGFIYPNTCVLIPVWAILYTIANVISLIMSQINSTKKSPRAPPLHVAIELVKYSLFLGMIWSTVYAIPRSKFQLQKNQSKFSSSRQDRCLIYIAPIIFNIIIGLGYLVPLSLSGLMCVWTLSSMHHVAKIWHQFETSHDLILDATVDQHTKDEQISSGLKYLHLMQHYRKTLKMNMRLIAFVYITITAIVSIILLISTFIILKALFFQLKIYKRLAINSIRRSPEILTLNQSLNYRNIQSIHSTTTQPQINHANQLQTDSMPRKSKSSHCGDHQLYHQEIDLKESVLDWFPSFKRGTGIDEKMWKLELHNDTQNSTANVNGSIPQDSNLRKYRILKRYIVNTIWQQVLILIVILSFIIMHILVESFHMKNNSLNLDQIFLVVTLWCKNENALPFTQIYLIVVEWANLTWNLGLGAGLGLISCIVAFTPSPQTQNRGNRTDDDF</sequence>
<evidence type="ECO:0000313" key="3">
    <source>
        <dbReference type="Proteomes" id="UP000001072"/>
    </source>
</evidence>
<feature type="transmembrane region" description="Helical" evidence="1">
    <location>
        <begin position="472"/>
        <end position="493"/>
    </location>
</feature>
<dbReference type="EMBL" id="GL883118">
    <property type="protein sequence ID" value="EGG04394.1"/>
    <property type="molecule type" value="Genomic_DNA"/>
</dbReference>
<keyword evidence="3" id="KW-1185">Reference proteome</keyword>
<feature type="transmembrane region" description="Helical" evidence="1">
    <location>
        <begin position="29"/>
        <end position="49"/>
    </location>
</feature>
<dbReference type="AlphaFoldDB" id="F4RSU8"/>
<protein>
    <submittedName>
        <fullName evidence="2">Uncharacterized protein</fullName>
    </submittedName>
</protein>
<keyword evidence="1" id="KW-0812">Transmembrane</keyword>
<evidence type="ECO:0000256" key="1">
    <source>
        <dbReference type="SAM" id="Phobius"/>
    </source>
</evidence>
<feature type="transmembrane region" description="Helical" evidence="1">
    <location>
        <begin position="69"/>
        <end position="95"/>
    </location>
</feature>